<proteinExistence type="inferred from homology"/>
<keyword evidence="3" id="KW-0677">Repeat</keyword>
<dbReference type="PANTHER" id="PTHR19878">
    <property type="entry name" value="AUTOPHAGY PROTEIN 16-LIKE"/>
    <property type="match status" value="1"/>
</dbReference>
<accession>A0A2K5NQG3</accession>
<dbReference type="Ensembl" id="ENSCATT00000064086.1">
    <property type="protein sequence ID" value="ENSCATP00000039773.1"/>
    <property type="gene ID" value="ENSCATG00000042490.1"/>
</dbReference>
<keyword evidence="2 4" id="KW-0853">WD repeat</keyword>
<dbReference type="Pfam" id="PF08614">
    <property type="entry name" value="ATG16"/>
    <property type="match status" value="1"/>
</dbReference>
<reference evidence="7" key="2">
    <citation type="submission" date="2025-09" db="UniProtKB">
        <authorList>
            <consortium name="Ensembl"/>
        </authorList>
    </citation>
    <scope>IDENTIFICATION</scope>
</reference>
<comment type="similarity">
    <text evidence="1">Belongs to the WD repeat ATG16 family.</text>
</comment>
<dbReference type="SUPFAM" id="SSF50978">
    <property type="entry name" value="WD40 repeat-like"/>
    <property type="match status" value="1"/>
</dbReference>
<dbReference type="InterPro" id="IPR015943">
    <property type="entry name" value="WD40/YVTN_repeat-like_dom_sf"/>
</dbReference>
<sequence>MAYQVVEKSVALGALESELQELQSRLATLKVRVAQLREARAQQAQQVEERRAQNAVQRAAYEALRAHVGLREAALRRLQEEARDLLERLVQRKARAAAERNLRNERRERAKQARVSQELKKAAKRTVSISEGPDTVGDGMRERTETLALAPEPEPLENEACEKWKRPFRSASATSLTLSHCADVVKGLLDFKKRRGHSIGGAPEQRYQIIPVCVATRLPTQAQDVLDAHLSEVNAVRFGPNSSLLATGGADRLIHLWNVVGSRLEVNQTLEGAGGSITSVDFDPSVRNFAPVAWDCAPLISTLDRWGLWDLRQTSGTPLHCCQRCGLVLLREPRGERGPGQEGCALALGPRLPCLGWSSCPKPEASLGAVRGLGLGLKMALGFNGEEGLAGPGLFV</sequence>
<dbReference type="Pfam" id="PF00400">
    <property type="entry name" value="WD40"/>
    <property type="match status" value="1"/>
</dbReference>
<name>A0A2K5NQG3_CERAT</name>
<dbReference type="Proteomes" id="UP000233060">
    <property type="component" value="Unassembled WGS sequence"/>
</dbReference>
<dbReference type="PROSITE" id="PS50294">
    <property type="entry name" value="WD_REPEATS_REGION"/>
    <property type="match status" value="1"/>
</dbReference>
<keyword evidence="8" id="KW-1185">Reference proteome</keyword>
<dbReference type="InterPro" id="IPR045160">
    <property type="entry name" value="ATG16"/>
</dbReference>
<evidence type="ECO:0000313" key="8">
    <source>
        <dbReference type="Proteomes" id="UP000233060"/>
    </source>
</evidence>
<dbReference type="AlphaFoldDB" id="A0A2K5NQG3"/>
<dbReference type="GeneTree" id="ENSGT00940000153936"/>
<evidence type="ECO:0000256" key="5">
    <source>
        <dbReference type="SAM" id="MobiDB-lite"/>
    </source>
</evidence>
<dbReference type="CDD" id="cd22887">
    <property type="entry name" value="Atg16_CCD"/>
    <property type="match status" value="1"/>
</dbReference>
<dbReference type="Bgee" id="ENSCATG00000042490">
    <property type="expression patterns" value="Expressed in spleen and 12 other cell types or tissues"/>
</dbReference>
<evidence type="ECO:0000256" key="2">
    <source>
        <dbReference type="ARBA" id="ARBA00022574"/>
    </source>
</evidence>
<feature type="compositionally biased region" description="Basic and acidic residues" evidence="5">
    <location>
        <begin position="100"/>
        <end position="121"/>
    </location>
</feature>
<gene>
    <name evidence="7" type="primary">ATG16L2</name>
</gene>
<dbReference type="Gene3D" id="2.130.10.10">
    <property type="entry name" value="YVTN repeat-like/Quinoprotein amine dehydrogenase"/>
    <property type="match status" value="1"/>
</dbReference>
<dbReference type="InterPro" id="IPR001680">
    <property type="entry name" value="WD40_rpt"/>
</dbReference>
<dbReference type="InterPro" id="IPR013923">
    <property type="entry name" value="Autophagy-rel_prot_16_dom"/>
</dbReference>
<dbReference type="InterPro" id="IPR019775">
    <property type="entry name" value="WD40_repeat_CS"/>
</dbReference>
<evidence type="ECO:0000259" key="6">
    <source>
        <dbReference type="Pfam" id="PF08614"/>
    </source>
</evidence>
<feature type="region of interest" description="Disordered" evidence="5">
    <location>
        <begin position="100"/>
        <end position="139"/>
    </location>
</feature>
<dbReference type="SMART" id="SM00320">
    <property type="entry name" value="WD40"/>
    <property type="match status" value="1"/>
</dbReference>
<dbReference type="PROSITE" id="PS00678">
    <property type="entry name" value="WD_REPEATS_1"/>
    <property type="match status" value="1"/>
</dbReference>
<evidence type="ECO:0000256" key="1">
    <source>
        <dbReference type="ARBA" id="ARBA00009271"/>
    </source>
</evidence>
<dbReference type="PANTHER" id="PTHR19878:SF7">
    <property type="entry name" value="PROTEIN ATG16L2"/>
    <property type="match status" value="1"/>
</dbReference>
<evidence type="ECO:0000256" key="3">
    <source>
        <dbReference type="ARBA" id="ARBA00022737"/>
    </source>
</evidence>
<feature type="domain" description="Autophagy-related protein 16" evidence="6">
    <location>
        <begin position="1"/>
        <end position="101"/>
    </location>
</feature>
<organism evidence="7 8">
    <name type="scientific">Cercocebus atys</name>
    <name type="common">Sooty mangabey</name>
    <name type="synonym">Cercocebus torquatus atys</name>
    <dbReference type="NCBI Taxonomy" id="9531"/>
    <lineage>
        <taxon>Eukaryota</taxon>
        <taxon>Metazoa</taxon>
        <taxon>Chordata</taxon>
        <taxon>Craniata</taxon>
        <taxon>Vertebrata</taxon>
        <taxon>Euteleostomi</taxon>
        <taxon>Mammalia</taxon>
        <taxon>Eutheria</taxon>
        <taxon>Euarchontoglires</taxon>
        <taxon>Primates</taxon>
        <taxon>Haplorrhini</taxon>
        <taxon>Catarrhini</taxon>
        <taxon>Cercopithecidae</taxon>
        <taxon>Cercopithecinae</taxon>
        <taxon>Cercocebus</taxon>
    </lineage>
</organism>
<dbReference type="InterPro" id="IPR036322">
    <property type="entry name" value="WD40_repeat_dom_sf"/>
</dbReference>
<dbReference type="GO" id="GO:0000045">
    <property type="term" value="P:autophagosome assembly"/>
    <property type="evidence" value="ECO:0007669"/>
    <property type="project" value="InterPro"/>
</dbReference>
<feature type="repeat" description="WD" evidence="4">
    <location>
        <begin position="226"/>
        <end position="259"/>
    </location>
</feature>
<evidence type="ECO:0000313" key="7">
    <source>
        <dbReference type="Ensembl" id="ENSCATP00000039773.1"/>
    </source>
</evidence>
<dbReference type="PROSITE" id="PS50082">
    <property type="entry name" value="WD_REPEATS_2"/>
    <property type="match status" value="1"/>
</dbReference>
<evidence type="ECO:0000256" key="4">
    <source>
        <dbReference type="PROSITE-ProRule" id="PRU00221"/>
    </source>
</evidence>
<protein>
    <submittedName>
        <fullName evidence="7">Autophagy related 16 like 2</fullName>
    </submittedName>
</protein>
<reference evidence="7" key="1">
    <citation type="submission" date="2025-08" db="UniProtKB">
        <authorList>
            <consortium name="Ensembl"/>
        </authorList>
    </citation>
    <scope>IDENTIFICATION</scope>
</reference>